<reference evidence="1 2" key="1">
    <citation type="journal article" date="2015" name="Nature">
        <title>rRNA introns, odd ribosomes, and small enigmatic genomes across a large radiation of phyla.</title>
        <authorList>
            <person name="Brown C.T."/>
            <person name="Hug L.A."/>
            <person name="Thomas B.C."/>
            <person name="Sharon I."/>
            <person name="Castelle C.J."/>
            <person name="Singh A."/>
            <person name="Wilkins M.J."/>
            <person name="Williams K.H."/>
            <person name="Banfield J.F."/>
        </authorList>
    </citation>
    <scope>NUCLEOTIDE SEQUENCE [LARGE SCALE GENOMIC DNA]</scope>
</reference>
<proteinExistence type="predicted"/>
<evidence type="ECO:0000313" key="2">
    <source>
        <dbReference type="Proteomes" id="UP000034956"/>
    </source>
</evidence>
<name>A0A0G1UAZ5_9BACT</name>
<dbReference type="EMBL" id="LCPF01000002">
    <property type="protein sequence ID" value="KKU91277.1"/>
    <property type="molecule type" value="Genomic_DNA"/>
</dbReference>
<evidence type="ECO:0000313" key="1">
    <source>
        <dbReference type="EMBL" id="KKU91277.1"/>
    </source>
</evidence>
<comment type="caution">
    <text evidence="1">The sequence shown here is derived from an EMBL/GenBank/DDBJ whole genome shotgun (WGS) entry which is preliminary data.</text>
</comment>
<gene>
    <name evidence="1" type="ORF">UY23_C0002G0016</name>
</gene>
<dbReference type="AlphaFoldDB" id="A0A0G1UAZ5"/>
<evidence type="ECO:0008006" key="3">
    <source>
        <dbReference type="Google" id="ProtNLM"/>
    </source>
</evidence>
<sequence length="581" mass="68434">MSPETRVCQNCKNQFGIDSEDFDFYSKIQVPPPTWCPDCRNLRRMLWREERALYKDTCKLCGKAIITIHAPDGPFIVYCRECYKSDKWDPLTYGRAYDFNKPFFLQYRELMEAVPRPALTGNNLVNSEFTQSCESVKNCYYVFWSYFSENAENCHSLLFSKDSYDCYTVDNSEQVYDSLHCDRLYKVRSGYFSDDCLDSSFIYDCMGCSDCFGCINLRKQKYCLWNEKLPKEKYFERVKYWDLGSYAKLQEAKEKFHSLYLSLPHRFAHVVNSQNVTGDIIRDTKDCKVCFSTLDGVQHCKYIYSGGLNLKDSWDVSAGGDSSELLYEIYGVIGHAIRCFFSVGGNNCRETWYSDWANNSSYLFGCISLKNKQYCVLNKQYAKEEYETLISKIKRHMNEMPYTDTRGRIYNFGEFFPPDLSAYAYNESFAFSLYPKTKEEVLTEGWQWREPQKRQYQITILPKDLPDHISDAKNSITEEVIGCEHSGTCNEQCTTAFRITPNELNFYRRMNIALPRICPNCRNAERRKWRNNFTLWHRNCMCNQKNHFHKDTPCPNEFETTFSPKKPEIIYCLDCYKAEYL</sequence>
<protein>
    <recommendedName>
        <fullName evidence="3">Zinc-binding domain-containing protein</fullName>
    </recommendedName>
</protein>
<dbReference type="Proteomes" id="UP000034956">
    <property type="component" value="Unassembled WGS sequence"/>
</dbReference>
<organism evidence="1 2">
    <name type="scientific">Candidatus Jorgensenbacteria bacterium GW2011_GWA1_48_11</name>
    <dbReference type="NCBI Taxonomy" id="1618660"/>
    <lineage>
        <taxon>Bacteria</taxon>
        <taxon>Candidatus Joergenseniibacteriota</taxon>
    </lineage>
</organism>
<accession>A0A0G1UAZ5</accession>